<proteinExistence type="predicted"/>
<evidence type="ECO:0000313" key="1">
    <source>
        <dbReference type="EMBL" id="KAJ8633618.1"/>
    </source>
</evidence>
<keyword evidence="2" id="KW-1185">Reference proteome</keyword>
<sequence>MSMDMLVSASLVPASEAISKVIEEILETVKASGEVLIEKESFAELSGYLGRIVPVLRELIKKRIHGSESVNNVTQILSRQIKVAKGQVLECSKRNKVYLLVNCRRIVKQLQETTKEISRALSLIPLASLDLSSSINEEVSRLCDDMLKVEFKAAVAEEHALERIESGLQERNSDRSYANGLLVLIAEAVGISTDRSALKREFDEFKREVEDAQVRKNQAEALQMDQIIGLLGRADAALSPGEKKKRYYSEKKSLSNQPLEPLQPFYCQITQEIMVDPVETSSGKIFERSAIEKWLKDGNTTCPLTNIPLDSRFLRPNVILRKSIEEWKERNTMITIGSLKVKLCSGEEQEVLPCLKQLQDLCEERDLNREWVALENYIPILVGFLRGRNPETKSRALAVLHLLAMDSDENKERIAEVENAVESIVKLLSRSTVETKLAVALLLELSKSFVVLDRIGKVHSCILLLVTTYNSENIQAARDAKEILESLSFDNQNVVQMAKVNYFKPLLQQLSSGSDVSKMIMATALADMELTDHSKAALFDDGVLQPLLHLISHGDTQVKQAAVKALKNLSSLPRNGMQMIREAAVAPLLSLLYLHTASHPALREQVAATIMNLAISATSPEAGETPMMLLESDDDIFRLFCLISLTGPNVQESILRTFHAICQPPSARDMRAKLRQLSAVQLLVQLCEQRNPTIRTSAVMLFFCLTVDGDDDTLAQHVDQRCLETLLMVVQTSHDEEEKTAAMGIISNLPIDHTQITQWLLDAGALPIIVRFLADSMHSSSYMNHLVENASGALRRFTVSTNHEWQNRAAEASIIPVLVQLLGTGTSLTKQHAAISLAQFSESSSSLSRPVEKRRGFWCCSTPSEPGCPVHFGVCSVETSFCLVEAGAVQPLVRVLGDSDFGACKAALRALSTLIDGEKLQNGSRVLSEARCIAAIIKLLSYPCADLQGEALHILERVFRLLEHKQQYGASAKMPLVDITQRGSGTVKALAAQILAHLDVLPNQSSFF</sequence>
<protein>
    <submittedName>
        <fullName evidence="1">Uncharacterized protein</fullName>
    </submittedName>
</protein>
<comment type="caution">
    <text evidence="1">The sequence shown here is derived from an EMBL/GenBank/DDBJ whole genome shotgun (WGS) entry which is preliminary data.</text>
</comment>
<accession>A0ACC2LK89</accession>
<evidence type="ECO:0000313" key="2">
    <source>
        <dbReference type="Proteomes" id="UP001234297"/>
    </source>
</evidence>
<dbReference type="Proteomes" id="UP001234297">
    <property type="component" value="Chromosome 8"/>
</dbReference>
<organism evidence="1 2">
    <name type="scientific">Persea americana</name>
    <name type="common">Avocado</name>
    <dbReference type="NCBI Taxonomy" id="3435"/>
    <lineage>
        <taxon>Eukaryota</taxon>
        <taxon>Viridiplantae</taxon>
        <taxon>Streptophyta</taxon>
        <taxon>Embryophyta</taxon>
        <taxon>Tracheophyta</taxon>
        <taxon>Spermatophyta</taxon>
        <taxon>Magnoliopsida</taxon>
        <taxon>Magnoliidae</taxon>
        <taxon>Laurales</taxon>
        <taxon>Lauraceae</taxon>
        <taxon>Persea</taxon>
    </lineage>
</organism>
<dbReference type="EMBL" id="CM056816">
    <property type="protein sequence ID" value="KAJ8633618.1"/>
    <property type="molecule type" value="Genomic_DNA"/>
</dbReference>
<gene>
    <name evidence="1" type="ORF">MRB53_026954</name>
</gene>
<name>A0ACC2LK89_PERAE</name>
<reference evidence="1 2" key="1">
    <citation type="journal article" date="2022" name="Hortic Res">
        <title>A haplotype resolved chromosomal level avocado genome allows analysis of novel avocado genes.</title>
        <authorList>
            <person name="Nath O."/>
            <person name="Fletcher S.J."/>
            <person name="Hayward A."/>
            <person name="Shaw L.M."/>
            <person name="Masouleh A.K."/>
            <person name="Furtado A."/>
            <person name="Henry R.J."/>
            <person name="Mitter N."/>
        </authorList>
    </citation>
    <scope>NUCLEOTIDE SEQUENCE [LARGE SCALE GENOMIC DNA]</scope>
    <source>
        <strain evidence="2">cv. Hass</strain>
    </source>
</reference>